<dbReference type="KEGG" id="smai:EXU30_09290"/>
<evidence type="ECO:0000313" key="7">
    <source>
        <dbReference type="Proteomes" id="UP000291106"/>
    </source>
</evidence>
<proteinExistence type="inferred from homology"/>
<feature type="domain" description="HTH lysR-type" evidence="5">
    <location>
        <begin position="1"/>
        <end position="59"/>
    </location>
</feature>
<dbReference type="Gene3D" id="1.10.10.10">
    <property type="entry name" value="Winged helix-like DNA-binding domain superfamily/Winged helix DNA-binding domain"/>
    <property type="match status" value="1"/>
</dbReference>
<evidence type="ECO:0000256" key="2">
    <source>
        <dbReference type="ARBA" id="ARBA00023015"/>
    </source>
</evidence>
<dbReference type="Gene3D" id="3.40.190.290">
    <property type="match status" value="1"/>
</dbReference>
<dbReference type="OrthoDB" id="9786526at2"/>
<dbReference type="InterPro" id="IPR036390">
    <property type="entry name" value="WH_DNA-bd_sf"/>
</dbReference>
<dbReference type="AlphaFoldDB" id="A0A411PH91"/>
<dbReference type="PANTHER" id="PTHR30537">
    <property type="entry name" value="HTH-TYPE TRANSCRIPTIONAL REGULATOR"/>
    <property type="match status" value="1"/>
</dbReference>
<comment type="similarity">
    <text evidence="1">Belongs to the LysR transcriptional regulatory family.</text>
</comment>
<dbReference type="GO" id="GO:0003700">
    <property type="term" value="F:DNA-binding transcription factor activity"/>
    <property type="evidence" value="ECO:0007669"/>
    <property type="project" value="InterPro"/>
</dbReference>
<dbReference type="InterPro" id="IPR036388">
    <property type="entry name" value="WH-like_DNA-bd_sf"/>
</dbReference>
<accession>A0A411PH91</accession>
<sequence>MDQLRALKYFIATVDAGNFSAAATKFGVPASSVSRRIADLEASLGTQLLKRTTRSVSLTEVGAQYYAQVSPLVAQLQQFDQGVKNYQTTPKGKLKISTMVGFGERVLAPILDEFVQSYPEIELDVELSDKLSKLDRDDVDIAIRGGFAPNEHVVAHKLLNNQFIAVAAPSYIERYGMPQSSQDLPNHKGLFYRTPHGATPWLSLIDNQWRDVSAPSVLTTNNGSWLADKAISGEGILMMPEWVLKPYLASGELIKLNFAEPLAVTKNQELGVYMLYQKAAYAIPKVKVAVDFIMAQVKSAY</sequence>
<organism evidence="6 7">
    <name type="scientific">Shewanella maritima</name>
    <dbReference type="NCBI Taxonomy" id="2520507"/>
    <lineage>
        <taxon>Bacteria</taxon>
        <taxon>Pseudomonadati</taxon>
        <taxon>Pseudomonadota</taxon>
        <taxon>Gammaproteobacteria</taxon>
        <taxon>Alteromonadales</taxon>
        <taxon>Shewanellaceae</taxon>
        <taxon>Shewanella</taxon>
    </lineage>
</organism>
<dbReference type="Pfam" id="PF00126">
    <property type="entry name" value="HTH_1"/>
    <property type="match status" value="1"/>
</dbReference>
<dbReference type="GO" id="GO:0043565">
    <property type="term" value="F:sequence-specific DNA binding"/>
    <property type="evidence" value="ECO:0007669"/>
    <property type="project" value="TreeGrafter"/>
</dbReference>
<dbReference type="InterPro" id="IPR000847">
    <property type="entry name" value="LysR_HTH_N"/>
</dbReference>
<dbReference type="EMBL" id="CP036200">
    <property type="protein sequence ID" value="QBF82868.1"/>
    <property type="molecule type" value="Genomic_DNA"/>
</dbReference>
<evidence type="ECO:0000259" key="5">
    <source>
        <dbReference type="PROSITE" id="PS50931"/>
    </source>
</evidence>
<evidence type="ECO:0000256" key="4">
    <source>
        <dbReference type="ARBA" id="ARBA00023163"/>
    </source>
</evidence>
<dbReference type="Proteomes" id="UP000291106">
    <property type="component" value="Chromosome"/>
</dbReference>
<keyword evidence="2" id="KW-0805">Transcription regulation</keyword>
<dbReference type="SUPFAM" id="SSF46785">
    <property type="entry name" value="Winged helix' DNA-binding domain"/>
    <property type="match status" value="1"/>
</dbReference>
<protein>
    <submittedName>
        <fullName evidence="6">LysR family transcriptional regulator</fullName>
    </submittedName>
</protein>
<dbReference type="RefSeq" id="WP_130599425.1">
    <property type="nucleotide sequence ID" value="NZ_CP036200.1"/>
</dbReference>
<evidence type="ECO:0000313" key="6">
    <source>
        <dbReference type="EMBL" id="QBF82868.1"/>
    </source>
</evidence>
<name>A0A411PH91_9GAMM</name>
<dbReference type="InterPro" id="IPR058163">
    <property type="entry name" value="LysR-type_TF_proteobact-type"/>
</dbReference>
<dbReference type="FunFam" id="1.10.10.10:FF:000001">
    <property type="entry name" value="LysR family transcriptional regulator"/>
    <property type="match status" value="1"/>
</dbReference>
<evidence type="ECO:0000256" key="1">
    <source>
        <dbReference type="ARBA" id="ARBA00009437"/>
    </source>
</evidence>
<keyword evidence="4" id="KW-0804">Transcription</keyword>
<dbReference type="GO" id="GO:0006351">
    <property type="term" value="P:DNA-templated transcription"/>
    <property type="evidence" value="ECO:0007669"/>
    <property type="project" value="TreeGrafter"/>
</dbReference>
<keyword evidence="7" id="KW-1185">Reference proteome</keyword>
<dbReference type="PROSITE" id="PS50931">
    <property type="entry name" value="HTH_LYSR"/>
    <property type="match status" value="1"/>
</dbReference>
<evidence type="ECO:0000256" key="3">
    <source>
        <dbReference type="ARBA" id="ARBA00023125"/>
    </source>
</evidence>
<reference evidence="6 7" key="1">
    <citation type="submission" date="2019-02" db="EMBL/GenBank/DDBJ databases">
        <title>Shewanella sp. D4-2 isolated from Dokdo Island.</title>
        <authorList>
            <person name="Baek K."/>
        </authorList>
    </citation>
    <scope>NUCLEOTIDE SEQUENCE [LARGE SCALE GENOMIC DNA]</scope>
    <source>
        <strain evidence="6 7">D4-2</strain>
    </source>
</reference>
<dbReference type="InterPro" id="IPR005119">
    <property type="entry name" value="LysR_subst-bd"/>
</dbReference>
<gene>
    <name evidence="6" type="ORF">EXU30_09290</name>
</gene>
<dbReference type="Pfam" id="PF03466">
    <property type="entry name" value="LysR_substrate"/>
    <property type="match status" value="1"/>
</dbReference>
<dbReference type="SUPFAM" id="SSF53850">
    <property type="entry name" value="Periplasmic binding protein-like II"/>
    <property type="match status" value="1"/>
</dbReference>
<dbReference type="CDD" id="cd08422">
    <property type="entry name" value="PBP2_CrgA_like"/>
    <property type="match status" value="1"/>
</dbReference>
<keyword evidence="3" id="KW-0238">DNA-binding</keyword>
<dbReference type="PANTHER" id="PTHR30537:SF5">
    <property type="entry name" value="HTH-TYPE TRANSCRIPTIONAL ACTIVATOR TTDR-RELATED"/>
    <property type="match status" value="1"/>
</dbReference>